<dbReference type="EMBL" id="VLLG01000002">
    <property type="protein sequence ID" value="TWI91047.1"/>
    <property type="molecule type" value="Genomic_DNA"/>
</dbReference>
<gene>
    <name evidence="1" type="ORF">LX66_0408</name>
</gene>
<protein>
    <recommendedName>
        <fullName evidence="3">Heme-binding HmuY-like protein</fullName>
    </recommendedName>
</protein>
<organism evidence="1 2">
    <name type="scientific">Chitinophaga japonensis</name>
    <name type="common">Flexibacter japonensis</name>
    <dbReference type="NCBI Taxonomy" id="104662"/>
    <lineage>
        <taxon>Bacteria</taxon>
        <taxon>Pseudomonadati</taxon>
        <taxon>Bacteroidota</taxon>
        <taxon>Chitinophagia</taxon>
        <taxon>Chitinophagales</taxon>
        <taxon>Chitinophagaceae</taxon>
        <taxon>Chitinophaga</taxon>
    </lineage>
</organism>
<proteinExistence type="predicted"/>
<evidence type="ECO:0000313" key="1">
    <source>
        <dbReference type="EMBL" id="TWI91047.1"/>
    </source>
</evidence>
<reference evidence="1 2" key="1">
    <citation type="journal article" date="2013" name="Stand. Genomic Sci.">
        <title>Genomic Encyclopedia of Type Strains, Phase I: The one thousand microbial genomes (KMG-I) project.</title>
        <authorList>
            <person name="Kyrpides N.C."/>
            <person name="Woyke T."/>
            <person name="Eisen J.A."/>
            <person name="Garrity G."/>
            <person name="Lilburn T.G."/>
            <person name="Beck B.J."/>
            <person name="Whitman W.B."/>
            <person name="Hugenholtz P."/>
            <person name="Klenk H.P."/>
        </authorList>
    </citation>
    <scope>NUCLEOTIDE SEQUENCE [LARGE SCALE GENOMIC DNA]</scope>
    <source>
        <strain evidence="1 2">DSM 13484</strain>
    </source>
</reference>
<sequence length="272" mass="29564">MSKLSRAVTIQCTACEEARRMSGRKHKNNQMKTLFLQNLKPVKMKRTNSLGLALIAAAMSFLAACQKDDAVTPTLQPLNPGEATAVTPPANGTPVAFTHANTKGTLALVSGVYQARNFHQGTVQDLVDTTQWANKAGKYFYKLSTNDGTDSTDSNYDFKFQGSATGDFVVNTSRYTLAYIDLAFGSVSASTTGYTTVSSGVLGYNTTSVPGWYNYNILTHIVTAVPNRTILLIEDGTPVYKIRINSIYKDGAPDSGFAATDYPYYSFDYAEL</sequence>
<accession>A0A562TBV3</accession>
<keyword evidence="2" id="KW-1185">Reference proteome</keyword>
<dbReference type="AlphaFoldDB" id="A0A562TBV3"/>
<evidence type="ECO:0008006" key="3">
    <source>
        <dbReference type="Google" id="ProtNLM"/>
    </source>
</evidence>
<name>A0A562TBV3_CHIJA</name>
<comment type="caution">
    <text evidence="1">The sequence shown here is derived from an EMBL/GenBank/DDBJ whole genome shotgun (WGS) entry which is preliminary data.</text>
</comment>
<dbReference type="Proteomes" id="UP000316778">
    <property type="component" value="Unassembled WGS sequence"/>
</dbReference>
<evidence type="ECO:0000313" key="2">
    <source>
        <dbReference type="Proteomes" id="UP000316778"/>
    </source>
</evidence>